<feature type="region of interest" description="Disordered" evidence="1">
    <location>
        <begin position="36"/>
        <end position="83"/>
    </location>
</feature>
<dbReference type="AlphaFoldDB" id="A0AAW2M755"/>
<proteinExistence type="predicted"/>
<comment type="caution">
    <text evidence="2">The sequence shown here is derived from an EMBL/GenBank/DDBJ whole genome shotgun (WGS) entry which is preliminary data.</text>
</comment>
<sequence length="185" mass="20329">MSNPGKKATVDDEVEQLLRAAQDDVLLKLNVNSHMARASASAAIDPDLDRRFQALRKPQKPTKLDDSTKRPPTKVGTGDSKVDGAAAEDDLFARFAALKNSLPSYNKNESRRSNFPADVSVNEQATEEEGEDEVDKVIKWAIDAARLDPSTPSDDDDDDENDRSDEDDDVDDDDGVKNGKKGKRK</sequence>
<reference evidence="2" key="2">
    <citation type="journal article" date="2024" name="Plant">
        <title>Genomic evolution and insights into agronomic trait innovations of Sesamum species.</title>
        <authorList>
            <person name="Miao H."/>
            <person name="Wang L."/>
            <person name="Qu L."/>
            <person name="Liu H."/>
            <person name="Sun Y."/>
            <person name="Le M."/>
            <person name="Wang Q."/>
            <person name="Wei S."/>
            <person name="Zheng Y."/>
            <person name="Lin W."/>
            <person name="Duan Y."/>
            <person name="Cao H."/>
            <person name="Xiong S."/>
            <person name="Wang X."/>
            <person name="Wei L."/>
            <person name="Li C."/>
            <person name="Ma Q."/>
            <person name="Ju M."/>
            <person name="Zhao R."/>
            <person name="Li G."/>
            <person name="Mu C."/>
            <person name="Tian Q."/>
            <person name="Mei H."/>
            <person name="Zhang T."/>
            <person name="Gao T."/>
            <person name="Zhang H."/>
        </authorList>
    </citation>
    <scope>NUCLEOTIDE SEQUENCE</scope>
    <source>
        <strain evidence="2">G01</strain>
    </source>
</reference>
<accession>A0AAW2M755</accession>
<gene>
    <name evidence="2" type="ORF">Sangu_1753400</name>
</gene>
<feature type="compositionally biased region" description="Acidic residues" evidence="1">
    <location>
        <begin position="153"/>
        <end position="174"/>
    </location>
</feature>
<reference evidence="2" key="1">
    <citation type="submission" date="2020-06" db="EMBL/GenBank/DDBJ databases">
        <authorList>
            <person name="Li T."/>
            <person name="Hu X."/>
            <person name="Zhang T."/>
            <person name="Song X."/>
            <person name="Zhang H."/>
            <person name="Dai N."/>
            <person name="Sheng W."/>
            <person name="Hou X."/>
            <person name="Wei L."/>
        </authorList>
    </citation>
    <scope>NUCLEOTIDE SEQUENCE</scope>
    <source>
        <strain evidence="2">G01</strain>
        <tissue evidence="2">Leaf</tissue>
    </source>
</reference>
<feature type="compositionally biased region" description="Acidic residues" evidence="1">
    <location>
        <begin position="125"/>
        <end position="134"/>
    </location>
</feature>
<protein>
    <submittedName>
        <fullName evidence="2">Uncharacterized protein</fullName>
    </submittedName>
</protein>
<feature type="region of interest" description="Disordered" evidence="1">
    <location>
        <begin position="102"/>
        <end position="185"/>
    </location>
</feature>
<dbReference type="EMBL" id="JACGWK010000011">
    <property type="protein sequence ID" value="KAL0326754.1"/>
    <property type="molecule type" value="Genomic_DNA"/>
</dbReference>
<evidence type="ECO:0000313" key="2">
    <source>
        <dbReference type="EMBL" id="KAL0326754.1"/>
    </source>
</evidence>
<organism evidence="2">
    <name type="scientific">Sesamum angustifolium</name>
    <dbReference type="NCBI Taxonomy" id="2727405"/>
    <lineage>
        <taxon>Eukaryota</taxon>
        <taxon>Viridiplantae</taxon>
        <taxon>Streptophyta</taxon>
        <taxon>Embryophyta</taxon>
        <taxon>Tracheophyta</taxon>
        <taxon>Spermatophyta</taxon>
        <taxon>Magnoliopsida</taxon>
        <taxon>eudicotyledons</taxon>
        <taxon>Gunneridae</taxon>
        <taxon>Pentapetalae</taxon>
        <taxon>asterids</taxon>
        <taxon>lamiids</taxon>
        <taxon>Lamiales</taxon>
        <taxon>Pedaliaceae</taxon>
        <taxon>Sesamum</taxon>
    </lineage>
</organism>
<name>A0AAW2M755_9LAMI</name>
<evidence type="ECO:0000256" key="1">
    <source>
        <dbReference type="SAM" id="MobiDB-lite"/>
    </source>
</evidence>